<evidence type="ECO:0000313" key="2">
    <source>
        <dbReference type="EMBL" id="CAF0975683.1"/>
    </source>
</evidence>
<gene>
    <name evidence="2" type="ORF">OVA965_LOCUS13316</name>
    <name evidence="3" type="ORF">TMI583_LOCUS13319</name>
</gene>
<dbReference type="PANTHER" id="PTHR21301">
    <property type="entry name" value="REVERSE TRANSCRIPTASE"/>
    <property type="match status" value="1"/>
</dbReference>
<dbReference type="Proteomes" id="UP000677228">
    <property type="component" value="Unassembled WGS sequence"/>
</dbReference>
<dbReference type="InterPro" id="IPR058912">
    <property type="entry name" value="HTH_animal"/>
</dbReference>
<dbReference type="CDD" id="cd00304">
    <property type="entry name" value="RT_like"/>
    <property type="match status" value="1"/>
</dbReference>
<dbReference type="Proteomes" id="UP000682733">
    <property type="component" value="Unassembled WGS sequence"/>
</dbReference>
<comment type="caution">
    <text evidence="2">The sequence shown here is derived from an EMBL/GenBank/DDBJ whole genome shotgun (WGS) entry which is preliminary data.</text>
</comment>
<name>A0A8S2DJF3_9BILA</name>
<dbReference type="Pfam" id="PF26215">
    <property type="entry name" value="HTH_animal"/>
    <property type="match status" value="1"/>
</dbReference>
<protein>
    <recommendedName>
        <fullName evidence="1">Reverse transcriptase domain-containing protein</fullName>
    </recommendedName>
</protein>
<evidence type="ECO:0000313" key="4">
    <source>
        <dbReference type="Proteomes" id="UP000677228"/>
    </source>
</evidence>
<evidence type="ECO:0000313" key="3">
    <source>
        <dbReference type="EMBL" id="CAF3746459.1"/>
    </source>
</evidence>
<accession>A0A8S2DJF3</accession>
<dbReference type="EMBL" id="CAJNOK010005520">
    <property type="protein sequence ID" value="CAF0975683.1"/>
    <property type="molecule type" value="Genomic_DNA"/>
</dbReference>
<evidence type="ECO:0000259" key="1">
    <source>
        <dbReference type="PROSITE" id="PS50878"/>
    </source>
</evidence>
<dbReference type="PROSITE" id="PS50878">
    <property type="entry name" value="RT_POL"/>
    <property type="match status" value="1"/>
</dbReference>
<proteinExistence type="predicted"/>
<dbReference type="EMBL" id="CAJOBA010005526">
    <property type="protein sequence ID" value="CAF3746459.1"/>
    <property type="molecule type" value="Genomic_DNA"/>
</dbReference>
<reference evidence="2" key="1">
    <citation type="submission" date="2021-02" db="EMBL/GenBank/DDBJ databases">
        <authorList>
            <person name="Nowell W R."/>
        </authorList>
    </citation>
    <scope>NUCLEOTIDE SEQUENCE</scope>
</reference>
<dbReference type="PANTHER" id="PTHR21301:SF10">
    <property type="entry name" value="REVERSE TRANSCRIPTASE DOMAIN-CONTAINING PROTEIN"/>
    <property type="match status" value="1"/>
</dbReference>
<dbReference type="InterPro" id="IPR000477">
    <property type="entry name" value="RT_dom"/>
</dbReference>
<dbReference type="AlphaFoldDB" id="A0A8S2DJF3"/>
<organism evidence="2 4">
    <name type="scientific">Didymodactylos carnosus</name>
    <dbReference type="NCBI Taxonomy" id="1234261"/>
    <lineage>
        <taxon>Eukaryota</taxon>
        <taxon>Metazoa</taxon>
        <taxon>Spiralia</taxon>
        <taxon>Gnathifera</taxon>
        <taxon>Rotifera</taxon>
        <taxon>Eurotatoria</taxon>
        <taxon>Bdelloidea</taxon>
        <taxon>Philodinida</taxon>
        <taxon>Philodinidae</taxon>
        <taxon>Didymodactylos</taxon>
    </lineage>
</organism>
<sequence length="437" mass="50546">MGSPLGPLLADIFLVHLEKRLMTTLEGNGVVYYRRYVDDTFIVAKKDVDIKLLQQIMNSFHPKVQFTFEEETGQSISFLDVFITRLSTKTASWFNTKIYRKPTFTGLILKYTSFVPIEYKRSVISSMAYRAIRICSSYTLMHEEFETIKEIATSNNYPLSFVENMIGQTLSRYTEKTKKICPLKTGVAPTVLTLPAPKVKITPLLIDVPFVGRPTFTLGKRLINIVKEIRPDVVLQPIPRPLRTIQTYFPRKDALNKNLQSNIVYKISCNDCSNEYIGKSWRQATRRHREHGAPVFPVRSQQQPAPIRLPAQQQRFDTTVYLRRSTRNLNKKIIYNPVEEPIEDELATIITAQKNSAIQEHERQTGHTVNWNDWKIIGKDLNRYRLSIRETLAIMKEQPELNKTVQSVPLVVFPTGVRVKMKRHSKLEACPRRCLFL</sequence>
<feature type="domain" description="Reverse transcriptase" evidence="1">
    <location>
        <begin position="1"/>
        <end position="98"/>
    </location>
</feature>